<dbReference type="EMBL" id="KV918986">
    <property type="protein sequence ID" value="OSX73605.1"/>
    <property type="molecule type" value="Genomic_DNA"/>
</dbReference>
<sequence>MPPALVLPQPIARPLSLSFLHSPGRSCWCPSRLPLHSFPPPLCSPAVAATMRVRPFAAVRPADSAAAGRVACPPYDVVSASEAIAAAAAAPDTFLRVVLPECGLPDGGTGAPAAARHEAAAAALARLTTDGLLVRERTPALYVYELRVADGGGGGDHAQRGLVATVSVRDYATGVIRVHEDTRAVKEAERAALTDALSAHTGPVFLTHPDGGGVGGTGADAAGGGGAAPGGVTAALDAAVAGAGPPLFSFTADDACGPVTHTVWRVDGAAADALGGVYAACVPAAYVADGHHRAASAASVGAARAAVDGAPTAADGEVEAAWFLAALFPVSHMRLLPYHRVVRDLPGGTDADAFLARLSAVCDVAPASADAAAAAAAAPAWYRVTLPAAAAAGGGGGGGGDAGPAAALDCARLQDTVLGPLLGVTAPRTDPRMEFVGGDAGVPGLVAAVDAADKAAAGVAAGGGAAASSAVAFAMAPVALDDLLAVSDAGARMPPKSTWFSPKLRSGLFVHPF</sequence>
<keyword evidence="2" id="KW-1185">Reference proteome</keyword>
<dbReference type="PANTHER" id="PTHR36454">
    <property type="entry name" value="LMO2823 PROTEIN"/>
    <property type="match status" value="1"/>
</dbReference>
<dbReference type="InterPro" id="IPR008323">
    <property type="entry name" value="UCP033563"/>
</dbReference>
<evidence type="ECO:0008006" key="3">
    <source>
        <dbReference type="Google" id="ProtNLM"/>
    </source>
</evidence>
<dbReference type="AlphaFoldDB" id="A0A1X6NYI7"/>
<evidence type="ECO:0000313" key="2">
    <source>
        <dbReference type="Proteomes" id="UP000218209"/>
    </source>
</evidence>
<dbReference type="OrthoDB" id="5004at2759"/>
<dbReference type="Pfam" id="PF06245">
    <property type="entry name" value="DUF1015"/>
    <property type="match status" value="2"/>
</dbReference>
<proteinExistence type="predicted"/>
<dbReference type="PANTHER" id="PTHR36454:SF1">
    <property type="entry name" value="DUF1015 DOMAIN-CONTAINING PROTEIN"/>
    <property type="match status" value="1"/>
</dbReference>
<accession>A0A1X6NYI7</accession>
<organism evidence="1 2">
    <name type="scientific">Porphyra umbilicalis</name>
    <name type="common">Purple laver</name>
    <name type="synonym">Red alga</name>
    <dbReference type="NCBI Taxonomy" id="2786"/>
    <lineage>
        <taxon>Eukaryota</taxon>
        <taxon>Rhodophyta</taxon>
        <taxon>Bangiophyceae</taxon>
        <taxon>Bangiales</taxon>
        <taxon>Bangiaceae</taxon>
        <taxon>Porphyra</taxon>
    </lineage>
</organism>
<name>A0A1X6NYI7_PORUM</name>
<gene>
    <name evidence="1" type="ORF">BU14_0334s0006</name>
</gene>
<reference evidence="1 2" key="1">
    <citation type="submission" date="2017-03" db="EMBL/GenBank/DDBJ databases">
        <title>WGS assembly of Porphyra umbilicalis.</title>
        <authorList>
            <person name="Brawley S.H."/>
            <person name="Blouin N.A."/>
            <person name="Ficko-Blean E."/>
            <person name="Wheeler G.L."/>
            <person name="Lohr M."/>
            <person name="Goodson H.V."/>
            <person name="Jenkins J.W."/>
            <person name="Blaby-Haas C.E."/>
            <person name="Helliwell K.E."/>
            <person name="Chan C."/>
            <person name="Marriage T."/>
            <person name="Bhattacharya D."/>
            <person name="Klein A.S."/>
            <person name="Badis Y."/>
            <person name="Brodie J."/>
            <person name="Cao Y."/>
            <person name="Collen J."/>
            <person name="Dittami S.M."/>
            <person name="Gachon C.M."/>
            <person name="Green B.R."/>
            <person name="Karpowicz S."/>
            <person name="Kim J.W."/>
            <person name="Kudahl U."/>
            <person name="Lin S."/>
            <person name="Michel G."/>
            <person name="Mittag M."/>
            <person name="Olson B.J."/>
            <person name="Pangilinan J."/>
            <person name="Peng Y."/>
            <person name="Qiu H."/>
            <person name="Shu S."/>
            <person name="Singer J.T."/>
            <person name="Smith A.G."/>
            <person name="Sprecher B.N."/>
            <person name="Wagner V."/>
            <person name="Wang W."/>
            <person name="Wang Z.-Y."/>
            <person name="Yan J."/>
            <person name="Yarish C."/>
            <person name="Zoeuner-Riek S."/>
            <person name="Zhuang Y."/>
            <person name="Zou Y."/>
            <person name="Lindquist E.A."/>
            <person name="Grimwood J."/>
            <person name="Barry K."/>
            <person name="Rokhsar D.S."/>
            <person name="Schmutz J."/>
            <person name="Stiller J.W."/>
            <person name="Grossman A.R."/>
            <person name="Prochnik S.E."/>
        </authorList>
    </citation>
    <scope>NUCLEOTIDE SEQUENCE [LARGE SCALE GENOMIC DNA]</scope>
    <source>
        <strain evidence="1">4086291</strain>
    </source>
</reference>
<dbReference type="Proteomes" id="UP000218209">
    <property type="component" value="Unassembled WGS sequence"/>
</dbReference>
<protein>
    <recommendedName>
        <fullName evidence="3">DUF1015 domain-containing protein</fullName>
    </recommendedName>
</protein>
<evidence type="ECO:0000313" key="1">
    <source>
        <dbReference type="EMBL" id="OSX73605.1"/>
    </source>
</evidence>